<protein>
    <submittedName>
        <fullName evidence="6">Predicted DNA-dependent DNA polymerase, component of a thermophile-specific DNA repair system</fullName>
    </submittedName>
</protein>
<sequence>MERVALAGLLHDVGKLPQRSGERGSHQKLGAELLKKAFGGREREDETLGLAVLAARYHHSDSLGDARPSDLEVPEDWGLELAVVALADTLASAERGNNELDREEPRGDHRGYWTLYNPWYRIWEAFRRRLGGEVPGGWGWTEGRPEFVPDELPLLHLNVDPREFEPPKVVEEGEGYRGRYRGLAGRLTEWLKGLGVRDHPHPFDPARVAMEVTTSLVPAQHYIPEGRDHMRSITLYDHSLLTASLASCLWYLVEEGHLDGPEDNPSEAYHRLRDGLREGRGSFLLVRGSLSGIGEFIRSVRRASPLEERRRTASYLKIIRGRSAFVDLLTAGAAWTVLRETLGRDAHPAFLLRAAGGSFTLLLPNTEEVREALEAVREGLKRSVSEGSDGVLSLGLAWVELDWDALMRRERFRERVEELGRRESEDRRRAVLPGRGTTSRVEEPCPVCGSPVPEDEGCEHCERLGDLGDSLVRRDEEDRPVFAGFLVYEDRDGSGDGGDVVHERDGHRYRVHHVTREGLGGAVSVGGLLLVDPAHVEEALKCARKAAKEGKSPARVVMSYFPWYAATKDDVPESEGEEGIATFSGMAERSPGASLLGFAYVDVDNLGEWVREAAGDAFGVLLSISRFTDLVFRHWVNALGFRTVAELLDDVPGLEVRLADGGRELDPPELLPRFGEDGEPEPEHGEDRGRPFLLVYSGGDDLLVAGAWNEAYSLPFEVFLLFSHVTGYLPVASLSGAVVLTRKKAPFHLVLRALKAREREAKRAGEGDDPVRVRLAPKGYVSLLRLSVSKSLNVKELESDSENQDTHPVPGPVRFDLALAAVDMLKDVVGALDRKARAYRLLRALRSWWGRGDVGAASALAYVVSRMEDDSGVDLSGTLLSVLPVKPPEDAELYPVGLFDVALIPHLIARRGG</sequence>
<organism evidence="6 7">
    <name type="scientific">Methanopyrus kandleri (strain AV19 / DSM 6324 / JCM 9639 / NBRC 100938)</name>
    <dbReference type="NCBI Taxonomy" id="190192"/>
    <lineage>
        <taxon>Archaea</taxon>
        <taxon>Methanobacteriati</taxon>
        <taxon>Methanobacteriota</taxon>
        <taxon>Methanomada group</taxon>
        <taxon>Methanopyri</taxon>
        <taxon>Methanopyrales</taxon>
        <taxon>Methanopyraceae</taxon>
        <taxon>Methanopyrus</taxon>
    </lineage>
</organism>
<evidence type="ECO:0000256" key="1">
    <source>
        <dbReference type="ARBA" id="ARBA00022679"/>
    </source>
</evidence>
<dbReference type="Gene3D" id="3.30.70.270">
    <property type="match status" value="1"/>
</dbReference>
<dbReference type="InterPro" id="IPR052117">
    <property type="entry name" value="Cas10/Csm1_subtype-III-A"/>
</dbReference>
<dbReference type="NCBIfam" id="TIGR02578">
    <property type="entry name" value="cas_TM1811_Csm1"/>
    <property type="match status" value="1"/>
</dbReference>
<dbReference type="InterPro" id="IPR054767">
    <property type="entry name" value="Cas10-Cmr2_palm2"/>
</dbReference>
<proteinExistence type="predicted"/>
<dbReference type="PROSITE" id="PS51831">
    <property type="entry name" value="HD"/>
    <property type="match status" value="1"/>
</dbReference>
<evidence type="ECO:0000313" key="6">
    <source>
        <dbReference type="EMBL" id="AAM02527.1"/>
    </source>
</evidence>
<dbReference type="PANTHER" id="PTHR36528">
    <property type="entry name" value="CRISPR SYSTEM SINGLE-STRAND-SPECIFIC DEOXYRIBONUCLEASE CAS10/CSM1 (SUBTYPE III-A)"/>
    <property type="match status" value="1"/>
</dbReference>
<dbReference type="InterPro" id="IPR006674">
    <property type="entry name" value="HD_domain"/>
</dbReference>
<reference evidence="6 7" key="1">
    <citation type="journal article" date="2002" name="Proc. Natl. Acad. Sci. U.S.A.">
        <title>The complete genome of hyperthermophile Methanopyrus kandleri AV19 and monophyly of archaeal methanogens.</title>
        <authorList>
            <person name="Slesarev A.I."/>
            <person name="Mezhevaya K.V."/>
            <person name="Makarova K.S."/>
            <person name="Polushin N.N."/>
            <person name="Shcherbinina O.V."/>
            <person name="Shakhova V.V."/>
            <person name="Belova G.I."/>
            <person name="Aravind L."/>
            <person name="Natale D.A."/>
            <person name="Rogozin I.B."/>
            <person name="Tatusov R.L."/>
            <person name="Wolf Y.I."/>
            <person name="Stetter K.O."/>
            <person name="Malykh A.G."/>
            <person name="Koonin E.V."/>
            <person name="Kozyavkin S.A."/>
        </authorList>
    </citation>
    <scope>NUCLEOTIDE SEQUENCE [LARGE SCALE GENOMIC DNA]</scope>
    <source>
        <strain evidence="7">AV19 / DSM 6324 / JCM 9639 / NBRC 100938</strain>
    </source>
</reference>
<dbReference type="HOGENOM" id="CLU_017487_0_0_2"/>
<dbReference type="PANTHER" id="PTHR36528:SF1">
    <property type="entry name" value="CRISPR SYSTEM SINGLE-STRAND-SPECIFIC DEOXYRIBONUCLEASE CAS10_CSM1 (SUBTYPE III-A)"/>
    <property type="match status" value="1"/>
</dbReference>
<dbReference type="GO" id="GO:0016740">
    <property type="term" value="F:transferase activity"/>
    <property type="evidence" value="ECO:0007669"/>
    <property type="project" value="UniProtKB-KW"/>
</dbReference>
<dbReference type="Pfam" id="PF18211">
    <property type="entry name" value="Csm1_B"/>
    <property type="match status" value="1"/>
</dbReference>
<dbReference type="GO" id="GO:0051607">
    <property type="term" value="P:defense response to virus"/>
    <property type="evidence" value="ECO:0007669"/>
    <property type="project" value="UniProtKB-KW"/>
</dbReference>
<dbReference type="EMBL" id="AE009439">
    <property type="protein sequence ID" value="AAM02527.1"/>
    <property type="molecule type" value="Genomic_DNA"/>
</dbReference>
<evidence type="ECO:0000256" key="2">
    <source>
        <dbReference type="ARBA" id="ARBA00022741"/>
    </source>
</evidence>
<keyword evidence="7" id="KW-1185">Reference proteome</keyword>
<name>Q8TVS4_METKA</name>
<dbReference type="Proteomes" id="UP000001826">
    <property type="component" value="Chromosome"/>
</dbReference>
<evidence type="ECO:0000256" key="3">
    <source>
        <dbReference type="ARBA" id="ARBA00023118"/>
    </source>
</evidence>
<feature type="domain" description="HD" evidence="5">
    <location>
        <begin position="1"/>
        <end position="93"/>
    </location>
</feature>
<dbReference type="STRING" id="190192.MK1314"/>
<evidence type="ECO:0000256" key="4">
    <source>
        <dbReference type="SAM" id="MobiDB-lite"/>
    </source>
</evidence>
<dbReference type="Gene3D" id="1.10.3210.10">
    <property type="entry name" value="Hypothetical protein af1432"/>
    <property type="match status" value="1"/>
</dbReference>
<gene>
    <name evidence="6" type="ordered locus">MK1314</name>
</gene>
<keyword evidence="3" id="KW-0051">Antiviral defense</keyword>
<dbReference type="PaxDb" id="190192-MK1314"/>
<dbReference type="InParanoid" id="Q8TVS4"/>
<keyword evidence="2" id="KW-0547">Nucleotide-binding</keyword>
<keyword evidence="1" id="KW-0808">Transferase</keyword>
<dbReference type="GO" id="GO:0000166">
    <property type="term" value="F:nucleotide binding"/>
    <property type="evidence" value="ECO:0007669"/>
    <property type="project" value="UniProtKB-KW"/>
</dbReference>
<evidence type="ECO:0000259" key="5">
    <source>
        <dbReference type="PROSITE" id="PS51831"/>
    </source>
</evidence>
<dbReference type="GeneID" id="1477909"/>
<dbReference type="FunCoup" id="Q8TVS4">
    <property type="interactions" value="1"/>
</dbReference>
<dbReference type="Pfam" id="PF22335">
    <property type="entry name" value="Cas10-Cmr2_palm2"/>
    <property type="match status" value="1"/>
</dbReference>
<dbReference type="OrthoDB" id="57429at2157"/>
<dbReference type="SUPFAM" id="SSF109604">
    <property type="entry name" value="HD-domain/PDEase-like"/>
    <property type="match status" value="1"/>
</dbReference>
<dbReference type="InterPro" id="IPR013408">
    <property type="entry name" value="Cas10/Csm1"/>
</dbReference>
<dbReference type="Pfam" id="PF01966">
    <property type="entry name" value="HD"/>
    <property type="match status" value="1"/>
</dbReference>
<dbReference type="RefSeq" id="WP_011019682.1">
    <property type="nucleotide sequence ID" value="NC_003551.1"/>
</dbReference>
<dbReference type="AlphaFoldDB" id="Q8TVS4"/>
<dbReference type="InterPro" id="IPR041062">
    <property type="entry name" value="Csm1_B"/>
</dbReference>
<dbReference type="InterPro" id="IPR043128">
    <property type="entry name" value="Rev_trsase/Diguanyl_cyclase"/>
</dbReference>
<feature type="region of interest" description="Disordered" evidence="4">
    <location>
        <begin position="669"/>
        <end position="688"/>
    </location>
</feature>
<dbReference type="KEGG" id="mka:MK1314"/>
<dbReference type="EnsemblBacteria" id="AAM02527">
    <property type="protein sequence ID" value="AAM02527"/>
    <property type="gene ID" value="MK1314"/>
</dbReference>
<evidence type="ECO:0000313" key="7">
    <source>
        <dbReference type="Proteomes" id="UP000001826"/>
    </source>
</evidence>
<accession>Q8TVS4</accession>